<reference evidence="1 2" key="1">
    <citation type="submission" date="2019-04" db="EMBL/GenBank/DDBJ databases">
        <title>Novel bacteriophages capable of disrupting biofilms from clinical strains of Aeromonas hydrophila with intrinsic antibiotic resistance.</title>
        <authorList>
            <person name="Kabwe M."/>
            <person name="Brown T.L."/>
            <person name="Speirs L."/>
            <person name="Ku H."/>
            <person name="Leach M."/>
            <person name="Chan H.T."/>
            <person name="Petrovski S."/>
            <person name="Lock P."/>
            <person name="Tucci J."/>
        </authorList>
    </citation>
    <scope>NUCLEOTIDE SEQUENCE [LARGE SCALE GENOMIC DNA]</scope>
</reference>
<name>A0A514A1E0_9CAUD</name>
<protein>
    <submittedName>
        <fullName evidence="1">Uncharacterized protein</fullName>
    </submittedName>
</protein>
<sequence>MGTVTDLPQHSWDEDDYPDAALAVSDDMPTVYPTEEQRAREEQQESDLKHAELILDGYGEMLGDKEPGMDISGNEAYARTCLELNGYSGNEGFGEDLMASGKAAYDSLKEVLSNIMKYFKGDGKARAEAAEEGSKTAIKNLAENEDRSAPIKKESVLAKSATYVASLRETQVIAAILSKHPDLKKSFDDVVAATSRIDNAQTVGQFGACLELMSGKAAACLDKVLALAEEQLRNADTTVSKLRSPKRVGDAEPSEVKVAAKAEQKGVVDQGKEAVADARKFTSIQNTLIGYLNKIAGAANSVAKVKAPSKFKG</sequence>
<accession>A0A514A1E0</accession>
<proteinExistence type="predicted"/>
<dbReference type="EMBL" id="MK838116">
    <property type="protein sequence ID" value="QDH47087.1"/>
    <property type="molecule type" value="Genomic_DNA"/>
</dbReference>
<gene>
    <name evidence="1" type="ORF">LAh10_25</name>
</gene>
<evidence type="ECO:0000313" key="1">
    <source>
        <dbReference type="EMBL" id="QDH47087.1"/>
    </source>
</evidence>
<evidence type="ECO:0000313" key="2">
    <source>
        <dbReference type="Proteomes" id="UP000318420"/>
    </source>
</evidence>
<organism evidence="1 2">
    <name type="scientific">Aeromonas phage LAh10</name>
    <dbReference type="NCBI Taxonomy" id="2591025"/>
    <lineage>
        <taxon>Viruses</taxon>
        <taxon>Duplodnaviria</taxon>
        <taxon>Heunggongvirae</taxon>
        <taxon>Uroviricota</taxon>
        <taxon>Caudoviricetes</taxon>
        <taxon>Chimalliviridae</taxon>
        <taxon>Ludhianavirus</taxon>
        <taxon>Ludhianavirus LAh10</taxon>
    </lineage>
</organism>
<keyword evidence="2" id="KW-1185">Reference proteome</keyword>
<dbReference type="Proteomes" id="UP000318420">
    <property type="component" value="Segment"/>
</dbReference>